<gene>
    <name evidence="2" type="ORF">QH73_0008280</name>
</gene>
<name>A0A9X5E3V7_9CYAN</name>
<comment type="caution">
    <text evidence="2">The sequence shown here is derived from an EMBL/GenBank/DDBJ whole genome shotgun (WGS) entry which is preliminary data.</text>
</comment>
<dbReference type="EMBL" id="JTJC03000002">
    <property type="protein sequence ID" value="NHC34657.1"/>
    <property type="molecule type" value="Genomic_DNA"/>
</dbReference>
<organism evidence="2 3">
    <name type="scientific">Scytonema millei VB511283</name>
    <dbReference type="NCBI Taxonomy" id="1245923"/>
    <lineage>
        <taxon>Bacteria</taxon>
        <taxon>Bacillati</taxon>
        <taxon>Cyanobacteriota</taxon>
        <taxon>Cyanophyceae</taxon>
        <taxon>Nostocales</taxon>
        <taxon>Scytonemataceae</taxon>
        <taxon>Scytonema</taxon>
    </lineage>
</organism>
<feature type="compositionally biased region" description="Polar residues" evidence="1">
    <location>
        <begin position="10"/>
        <end position="30"/>
    </location>
</feature>
<dbReference type="Proteomes" id="UP000031532">
    <property type="component" value="Unassembled WGS sequence"/>
</dbReference>
<evidence type="ECO:0000313" key="3">
    <source>
        <dbReference type="Proteomes" id="UP000031532"/>
    </source>
</evidence>
<evidence type="ECO:0000256" key="1">
    <source>
        <dbReference type="SAM" id="MobiDB-lite"/>
    </source>
</evidence>
<dbReference type="RefSeq" id="WP_165587643.1">
    <property type="nucleotide sequence ID" value="NZ_JTJC03000002.1"/>
</dbReference>
<feature type="region of interest" description="Disordered" evidence="1">
    <location>
        <begin position="1"/>
        <end position="30"/>
    </location>
</feature>
<dbReference type="AlphaFoldDB" id="A0A9X5E3V7"/>
<protein>
    <submittedName>
        <fullName evidence="2">Uncharacterized protein</fullName>
    </submittedName>
</protein>
<evidence type="ECO:0000313" key="2">
    <source>
        <dbReference type="EMBL" id="NHC34657.1"/>
    </source>
</evidence>
<reference evidence="2 3" key="1">
    <citation type="journal article" date="2015" name="Genome Announc.">
        <title>Draft Genome Sequence of the Terrestrial Cyanobacterium Scytonema millei VB511283, Isolated from Eastern India.</title>
        <authorList>
            <person name="Sen D."/>
            <person name="Chandrababunaidu M.M."/>
            <person name="Singh D."/>
            <person name="Sanghi N."/>
            <person name="Ghorai A."/>
            <person name="Mishra G.P."/>
            <person name="Madduluri M."/>
            <person name="Adhikary S.P."/>
            <person name="Tripathy S."/>
        </authorList>
    </citation>
    <scope>NUCLEOTIDE SEQUENCE [LARGE SCALE GENOMIC DNA]</scope>
    <source>
        <strain evidence="2 3">VB511283</strain>
    </source>
</reference>
<sequence length="47" mass="5548">MRGRREQRSVNRQPSTVNRQPSTTNYQGQILYNQRLRPFISAFPLGK</sequence>
<proteinExistence type="predicted"/>
<keyword evidence="3" id="KW-1185">Reference proteome</keyword>
<accession>A0A9X5E3V7</accession>